<evidence type="ECO:0000259" key="8">
    <source>
        <dbReference type="Pfam" id="PF17681"/>
    </source>
</evidence>
<proteinExistence type="inferred from homology"/>
<dbReference type="Pfam" id="PF04130">
    <property type="entry name" value="GCP_C_terminal"/>
    <property type="match status" value="1"/>
</dbReference>
<accession>A0AAE1LQ44</accession>
<evidence type="ECO:0000313" key="9">
    <source>
        <dbReference type="EMBL" id="KAK3927560.1"/>
    </source>
</evidence>
<name>A0AAE1LQ44_9NEOP</name>
<evidence type="ECO:0000256" key="6">
    <source>
        <dbReference type="RuleBase" id="RU363050"/>
    </source>
</evidence>
<keyword evidence="4 6" id="KW-0493">Microtubule</keyword>
<evidence type="ECO:0000256" key="1">
    <source>
        <dbReference type="ARBA" id="ARBA00004267"/>
    </source>
</evidence>
<dbReference type="AlphaFoldDB" id="A0AAE1LQ44"/>
<keyword evidence="5 6" id="KW-0206">Cytoskeleton</keyword>
<protein>
    <recommendedName>
        <fullName evidence="6">Gamma-tubulin complex component</fullName>
    </recommendedName>
</protein>
<evidence type="ECO:0000256" key="2">
    <source>
        <dbReference type="ARBA" id="ARBA00010337"/>
    </source>
</evidence>
<comment type="subcellular location">
    <subcellularLocation>
        <location evidence="1 6">Cytoplasm</location>
        <location evidence="1 6">Cytoskeleton</location>
        <location evidence="1 6">Microtubule organizing center</location>
    </subcellularLocation>
</comment>
<feature type="domain" description="Gamma tubulin complex component protein N-terminal" evidence="8">
    <location>
        <begin position="2"/>
        <end position="324"/>
    </location>
</feature>
<dbReference type="GO" id="GO:0000930">
    <property type="term" value="C:gamma-tubulin complex"/>
    <property type="evidence" value="ECO:0007669"/>
    <property type="project" value="TreeGrafter"/>
</dbReference>
<dbReference type="GO" id="GO:0051225">
    <property type="term" value="P:spindle assembly"/>
    <property type="evidence" value="ECO:0007669"/>
    <property type="project" value="TreeGrafter"/>
</dbReference>
<dbReference type="Proteomes" id="UP001219518">
    <property type="component" value="Unassembled WGS sequence"/>
</dbReference>
<dbReference type="PANTHER" id="PTHR19302">
    <property type="entry name" value="GAMMA TUBULIN COMPLEX PROTEIN"/>
    <property type="match status" value="1"/>
</dbReference>
<evidence type="ECO:0000256" key="3">
    <source>
        <dbReference type="ARBA" id="ARBA00022490"/>
    </source>
</evidence>
<dbReference type="PANTHER" id="PTHR19302:SF27">
    <property type="entry name" value="GAMMA-TUBULIN COMPLEX COMPONENT 4"/>
    <property type="match status" value="1"/>
</dbReference>
<reference evidence="9" key="1">
    <citation type="submission" date="2021-07" db="EMBL/GenBank/DDBJ databases">
        <authorList>
            <person name="Catto M.A."/>
            <person name="Jacobson A."/>
            <person name="Kennedy G."/>
            <person name="Labadie P."/>
            <person name="Hunt B.G."/>
            <person name="Srinivasan R."/>
        </authorList>
    </citation>
    <scope>NUCLEOTIDE SEQUENCE</scope>
    <source>
        <strain evidence="9">PL_HMW_Pooled</strain>
        <tissue evidence="9">Head</tissue>
    </source>
</reference>
<dbReference type="GO" id="GO:0000922">
    <property type="term" value="C:spindle pole"/>
    <property type="evidence" value="ECO:0007669"/>
    <property type="project" value="InterPro"/>
</dbReference>
<dbReference type="InterPro" id="IPR040457">
    <property type="entry name" value="GCP_C"/>
</dbReference>
<feature type="domain" description="Gamma tubulin complex component C-terminal" evidence="7">
    <location>
        <begin position="330"/>
        <end position="636"/>
    </location>
</feature>
<organism evidence="9 10">
    <name type="scientific">Frankliniella fusca</name>
    <dbReference type="NCBI Taxonomy" id="407009"/>
    <lineage>
        <taxon>Eukaryota</taxon>
        <taxon>Metazoa</taxon>
        <taxon>Ecdysozoa</taxon>
        <taxon>Arthropoda</taxon>
        <taxon>Hexapoda</taxon>
        <taxon>Insecta</taxon>
        <taxon>Pterygota</taxon>
        <taxon>Neoptera</taxon>
        <taxon>Paraneoptera</taxon>
        <taxon>Thysanoptera</taxon>
        <taxon>Terebrantia</taxon>
        <taxon>Thripoidea</taxon>
        <taxon>Thripidae</taxon>
        <taxon>Frankliniella</taxon>
    </lineage>
</organism>
<dbReference type="GO" id="GO:0031122">
    <property type="term" value="P:cytoplasmic microtubule organization"/>
    <property type="evidence" value="ECO:0007669"/>
    <property type="project" value="TreeGrafter"/>
</dbReference>
<keyword evidence="3 6" id="KW-0963">Cytoplasm</keyword>
<dbReference type="InterPro" id="IPR041470">
    <property type="entry name" value="GCP_N"/>
</dbReference>
<evidence type="ECO:0000256" key="5">
    <source>
        <dbReference type="ARBA" id="ARBA00023212"/>
    </source>
</evidence>
<dbReference type="Pfam" id="PF17681">
    <property type="entry name" value="GCP_N_terminal"/>
    <property type="match status" value="1"/>
</dbReference>
<dbReference type="GO" id="GO:0005874">
    <property type="term" value="C:microtubule"/>
    <property type="evidence" value="ECO:0007669"/>
    <property type="project" value="UniProtKB-KW"/>
</dbReference>
<dbReference type="GO" id="GO:0051011">
    <property type="term" value="F:microtubule minus-end binding"/>
    <property type="evidence" value="ECO:0007669"/>
    <property type="project" value="TreeGrafter"/>
</dbReference>
<evidence type="ECO:0000256" key="4">
    <source>
        <dbReference type="ARBA" id="ARBA00022701"/>
    </source>
</evidence>
<dbReference type="GO" id="GO:0000278">
    <property type="term" value="P:mitotic cell cycle"/>
    <property type="evidence" value="ECO:0007669"/>
    <property type="project" value="TreeGrafter"/>
</dbReference>
<keyword evidence="10" id="KW-1185">Reference proteome</keyword>
<dbReference type="Gene3D" id="1.20.120.1900">
    <property type="entry name" value="Gamma-tubulin complex, C-terminal domain"/>
    <property type="match status" value="1"/>
</dbReference>
<dbReference type="InterPro" id="IPR007259">
    <property type="entry name" value="GCP"/>
</dbReference>
<dbReference type="GO" id="GO:0043015">
    <property type="term" value="F:gamma-tubulin binding"/>
    <property type="evidence" value="ECO:0007669"/>
    <property type="project" value="InterPro"/>
</dbReference>
<evidence type="ECO:0000313" key="10">
    <source>
        <dbReference type="Proteomes" id="UP001219518"/>
    </source>
</evidence>
<comment type="similarity">
    <text evidence="2 6">Belongs to the TUBGCP family.</text>
</comment>
<dbReference type="InterPro" id="IPR042241">
    <property type="entry name" value="GCP_C_sf"/>
</dbReference>
<evidence type="ECO:0000259" key="7">
    <source>
        <dbReference type="Pfam" id="PF04130"/>
    </source>
</evidence>
<sequence>MLHELLFSLCGFPGGLLDKGNEMVEVAPYLHPGERALIKKILTIASEYRQLKGYVELYKKDQRVINPLNIQDDDSNALRPGLYLQAFFIGIDEALAPYRTEIVDLEARFLADPSCSLLFVLTRVSPYSVIFSTLNALIREVSAQKLHGCQLLQLLYQHVLAAVDEVKETLEKVLHQCHIVFFKQLSSWVLHGVLTDSFQEFFIQPVEKTNDQFTSCSYLEYKICPALLPSYIPLSLANKVLFIGQSIVMLSNDPRDQNTDTTSSASVLGKNNVNNALWNECGHRYNERLGRLNQSFLLDIGSFDETIEIIRSYITEQLWELAVEQAQLPMQLRLIKDMFLLGRGELFLEFIKEAESILDRTPSSTFSRDINQAFHSAAHKILLSNEEAKIEKFYFGAVDKNSSGSTDVESGWTALVLKYHVSWPLHLVFTPDVLDSYNQLFGFLLSVKKTQRQLHQLWTFQMIKKSQRWQDSRIWKVRTWLMFIVDHLQYYLQVDVLESQWNILETALEATRDFEALRHAHMNFLASTLSQTFLLLGSSQNEPSTTSYQKPDSLKNNPVHNSLSILLKLCERFCNYVASWGDMEMTIDQEDDLTLLCRELDHLVSFLLQLLSSLRDQPCGTHLAQLLLRLDFNRWFSRQCAGASLTGSLTGSIT</sequence>
<comment type="caution">
    <text evidence="9">The sequence shown here is derived from an EMBL/GenBank/DDBJ whole genome shotgun (WGS) entry which is preliminary data.</text>
</comment>
<dbReference type="GO" id="GO:0007020">
    <property type="term" value="P:microtubule nucleation"/>
    <property type="evidence" value="ECO:0007669"/>
    <property type="project" value="InterPro"/>
</dbReference>
<reference evidence="9" key="2">
    <citation type="journal article" date="2023" name="BMC Genomics">
        <title>Pest status, molecular evolution, and epigenetic factors derived from the genome assembly of Frankliniella fusca, a thysanopteran phytovirus vector.</title>
        <authorList>
            <person name="Catto M.A."/>
            <person name="Labadie P.E."/>
            <person name="Jacobson A.L."/>
            <person name="Kennedy G.G."/>
            <person name="Srinivasan R."/>
            <person name="Hunt B.G."/>
        </authorList>
    </citation>
    <scope>NUCLEOTIDE SEQUENCE</scope>
    <source>
        <strain evidence="9">PL_HMW_Pooled</strain>
    </source>
</reference>
<dbReference type="EMBL" id="JAHWGI010001289">
    <property type="protein sequence ID" value="KAK3927560.1"/>
    <property type="molecule type" value="Genomic_DNA"/>
</dbReference>
<dbReference type="GO" id="GO:0051321">
    <property type="term" value="P:meiotic cell cycle"/>
    <property type="evidence" value="ECO:0007669"/>
    <property type="project" value="TreeGrafter"/>
</dbReference>
<gene>
    <name evidence="9" type="ORF">KUF71_015845</name>
</gene>